<feature type="transmembrane region" description="Helical" evidence="7">
    <location>
        <begin position="286"/>
        <end position="309"/>
    </location>
</feature>
<dbReference type="Pfam" id="PF12704">
    <property type="entry name" value="MacB_PCD"/>
    <property type="match status" value="1"/>
</dbReference>
<feature type="domain" description="ABC3 transporter permease C-terminal" evidence="8">
    <location>
        <begin position="744"/>
        <end position="860"/>
    </location>
</feature>
<evidence type="ECO:0000259" key="8">
    <source>
        <dbReference type="Pfam" id="PF02687"/>
    </source>
</evidence>
<name>A0A168J9V1_9BACL</name>
<proteinExistence type="inferred from homology"/>
<comment type="similarity">
    <text evidence="6">Belongs to the ABC-4 integral membrane protein family.</text>
</comment>
<keyword evidence="5 7" id="KW-0472">Membrane</keyword>
<dbReference type="Pfam" id="PF02687">
    <property type="entry name" value="FtsX"/>
    <property type="match status" value="2"/>
</dbReference>
<dbReference type="InterPro" id="IPR050250">
    <property type="entry name" value="Macrolide_Exporter_MacB"/>
</dbReference>
<feature type="transmembrane region" description="Helical" evidence="7">
    <location>
        <begin position="387"/>
        <end position="407"/>
    </location>
</feature>
<evidence type="ECO:0000256" key="6">
    <source>
        <dbReference type="ARBA" id="ARBA00038076"/>
    </source>
</evidence>
<evidence type="ECO:0000256" key="2">
    <source>
        <dbReference type="ARBA" id="ARBA00022475"/>
    </source>
</evidence>
<gene>
    <name evidence="10" type="ORF">PBAT_23845</name>
</gene>
<evidence type="ECO:0000256" key="5">
    <source>
        <dbReference type="ARBA" id="ARBA00023136"/>
    </source>
</evidence>
<comment type="subcellular location">
    <subcellularLocation>
        <location evidence="1">Cell membrane</location>
        <topology evidence="1">Multi-pass membrane protein</topology>
    </subcellularLocation>
</comment>
<evidence type="ECO:0000259" key="9">
    <source>
        <dbReference type="Pfam" id="PF12704"/>
    </source>
</evidence>
<accession>A0A168J9V1</accession>
<dbReference type="Proteomes" id="UP000077355">
    <property type="component" value="Unassembled WGS sequence"/>
</dbReference>
<evidence type="ECO:0000256" key="1">
    <source>
        <dbReference type="ARBA" id="ARBA00004651"/>
    </source>
</evidence>
<dbReference type="PANTHER" id="PTHR30572:SF4">
    <property type="entry name" value="ABC TRANSPORTER PERMEASE YTRF"/>
    <property type="match status" value="1"/>
</dbReference>
<feature type="transmembrane region" description="Helical" evidence="7">
    <location>
        <begin position="826"/>
        <end position="851"/>
    </location>
</feature>
<feature type="transmembrane region" description="Helical" evidence="7">
    <location>
        <begin position="341"/>
        <end position="367"/>
    </location>
</feature>
<sequence length="869" mass="97006">MNIVNKLTIRHLKQNKRRTLVTIIGVIISVAMVTAVSTLGVSFMALMQKETIASNGEWHVLYKDVNKSQLKAIDADEETKTLVVSKDLGYARLAGTENANKPYLYIKAYNDQGFKKFPIELSSGRLPQAANEVVLSEEIATKAKVSYKLGDTLNLDVGTRLLEDEEGNVRTLTQTDSLQFQQDAIVEQLIDTTKESYTIVGFIKRPTWEPTWAPGYTILSYVNESILGSDDIVNATVLLDKVKSSLFTHAKDLAKTNNIDSKSIEFNNELLRFYGVTNNDNLRSTILSMSVIIMGVIIVGSVSLIYNAFAISVSERYRHLGMLSSVGATNRQKKNSVFFEGAMIGLISIPIGIICGLTGIGITFWFINSIIQGALGLTGTLTVSVTPLSILVACAISILTIFISTYIPAIRAAKISAIDAIRQTTDVKLTGKSVKTSKFVRMLFGIEAEIGLKNLKRNKRRYQATVFSLTISIVLFLTVSSFTSNMKKSLDLSQAGVNYDIQVYMGNNNAEKNDQLIQTISTLPDVTDYTRVKELNVNTWLDEASIADKLQEDLKNDNSILKDGKYPYYIIVNSLDEQDLKSYAQAIGADYKQLTDPNLGSAIVIDTITYETEIEKRYVETKAIHMNTGQSIDLMNKDWETEEETHLGKIEIAALTDQYPMGIRTLGLGGLNIIVSEQVMDQLTRDHKTNTIQTYLYLNSSDPMATQQEIEELKENNIYVVNKYQQRQKEEQMIMLMSVFTYGFIALITLISIANIFNTISTSISLRKREFAMLKSVGMTPKGFNKMINYESIFYGMKSLLYGLPISVVVMYLIHKGLGNSFTYEFSLPWLSIGYVIVAVFIIVISAMLYASSKVKKENIIDALKQENI</sequence>
<evidence type="ECO:0000313" key="10">
    <source>
        <dbReference type="EMBL" id="OAB40339.1"/>
    </source>
</evidence>
<reference evidence="10 11" key="1">
    <citation type="submission" date="2016-03" db="EMBL/GenBank/DDBJ databases">
        <title>Draft genome sequence of Paenibacillus antarcticus CECT 5836.</title>
        <authorList>
            <person name="Shin S.-K."/>
            <person name="Yi H."/>
        </authorList>
    </citation>
    <scope>NUCLEOTIDE SEQUENCE [LARGE SCALE GENOMIC DNA]</scope>
    <source>
        <strain evidence="10 11">CECT 5836</strain>
    </source>
</reference>
<feature type="transmembrane region" description="Helical" evidence="7">
    <location>
        <begin position="20"/>
        <end position="47"/>
    </location>
</feature>
<dbReference type="GO" id="GO:0005886">
    <property type="term" value="C:plasma membrane"/>
    <property type="evidence" value="ECO:0007669"/>
    <property type="project" value="UniProtKB-SubCell"/>
</dbReference>
<dbReference type="GO" id="GO:0051301">
    <property type="term" value="P:cell division"/>
    <property type="evidence" value="ECO:0007669"/>
    <property type="project" value="UniProtKB-KW"/>
</dbReference>
<keyword evidence="4 7" id="KW-1133">Transmembrane helix</keyword>
<keyword evidence="10" id="KW-0132">Cell division</keyword>
<organism evidence="10 11">
    <name type="scientific">Paenibacillus antarcticus</name>
    <dbReference type="NCBI Taxonomy" id="253703"/>
    <lineage>
        <taxon>Bacteria</taxon>
        <taxon>Bacillati</taxon>
        <taxon>Bacillota</taxon>
        <taxon>Bacilli</taxon>
        <taxon>Bacillales</taxon>
        <taxon>Paenibacillaceae</taxon>
        <taxon>Paenibacillus</taxon>
    </lineage>
</organism>
<dbReference type="InterPro" id="IPR003838">
    <property type="entry name" value="ABC3_permease_C"/>
</dbReference>
<comment type="caution">
    <text evidence="10">The sequence shown here is derived from an EMBL/GenBank/DDBJ whole genome shotgun (WGS) entry which is preliminary data.</text>
</comment>
<dbReference type="GO" id="GO:0022857">
    <property type="term" value="F:transmembrane transporter activity"/>
    <property type="evidence" value="ECO:0007669"/>
    <property type="project" value="TreeGrafter"/>
</dbReference>
<dbReference type="InterPro" id="IPR025857">
    <property type="entry name" value="MacB_PCD"/>
</dbReference>
<evidence type="ECO:0000256" key="7">
    <source>
        <dbReference type="SAM" id="Phobius"/>
    </source>
</evidence>
<keyword evidence="10" id="KW-0131">Cell cycle</keyword>
<feature type="domain" description="MacB-like periplasmic core" evidence="9">
    <location>
        <begin position="19"/>
        <end position="157"/>
    </location>
</feature>
<feature type="transmembrane region" description="Helical" evidence="7">
    <location>
        <begin position="733"/>
        <end position="757"/>
    </location>
</feature>
<keyword evidence="11" id="KW-1185">Reference proteome</keyword>
<feature type="domain" description="ABC3 transporter permease C-terminal" evidence="8">
    <location>
        <begin position="292"/>
        <end position="416"/>
    </location>
</feature>
<dbReference type="OrthoDB" id="9793166at2"/>
<feature type="transmembrane region" description="Helical" evidence="7">
    <location>
        <begin position="462"/>
        <end position="482"/>
    </location>
</feature>
<feature type="transmembrane region" description="Helical" evidence="7">
    <location>
        <begin position="792"/>
        <end position="814"/>
    </location>
</feature>
<dbReference type="EMBL" id="LVJI01000054">
    <property type="protein sequence ID" value="OAB40339.1"/>
    <property type="molecule type" value="Genomic_DNA"/>
</dbReference>
<dbReference type="AlphaFoldDB" id="A0A168J9V1"/>
<protein>
    <submittedName>
        <fullName evidence="10">Cell division protein FtsX</fullName>
    </submittedName>
</protein>
<keyword evidence="2" id="KW-1003">Cell membrane</keyword>
<evidence type="ECO:0000256" key="3">
    <source>
        <dbReference type="ARBA" id="ARBA00022692"/>
    </source>
</evidence>
<evidence type="ECO:0000256" key="4">
    <source>
        <dbReference type="ARBA" id="ARBA00022989"/>
    </source>
</evidence>
<dbReference type="PANTHER" id="PTHR30572">
    <property type="entry name" value="MEMBRANE COMPONENT OF TRANSPORTER-RELATED"/>
    <property type="match status" value="1"/>
</dbReference>
<evidence type="ECO:0000313" key="11">
    <source>
        <dbReference type="Proteomes" id="UP000077355"/>
    </source>
</evidence>
<dbReference type="RefSeq" id="WP_068653141.1">
    <property type="nucleotide sequence ID" value="NZ_CP043611.1"/>
</dbReference>
<keyword evidence="3 7" id="KW-0812">Transmembrane</keyword>